<evidence type="ECO:0000256" key="6">
    <source>
        <dbReference type="ARBA" id="ARBA00049743"/>
    </source>
</evidence>
<reference evidence="8 9" key="1">
    <citation type="journal article" date="2024" name="BMC Genomics">
        <title>Genome assembly of redclaw crayfish (Cherax quadricarinatus) provides insights into its immune adaptation and hypoxia tolerance.</title>
        <authorList>
            <person name="Liu Z."/>
            <person name="Zheng J."/>
            <person name="Li H."/>
            <person name="Fang K."/>
            <person name="Wang S."/>
            <person name="He J."/>
            <person name="Zhou D."/>
            <person name="Weng S."/>
            <person name="Chi M."/>
            <person name="Gu Z."/>
            <person name="He J."/>
            <person name="Li F."/>
            <person name="Wang M."/>
        </authorList>
    </citation>
    <scope>NUCLEOTIDE SEQUENCE [LARGE SCALE GENOMIC DNA]</scope>
    <source>
        <strain evidence="8">ZL_2023a</strain>
    </source>
</reference>
<feature type="transmembrane region" description="Helical" evidence="7">
    <location>
        <begin position="52"/>
        <end position="71"/>
    </location>
</feature>
<dbReference type="GO" id="GO:0005739">
    <property type="term" value="C:mitochondrion"/>
    <property type="evidence" value="ECO:0007669"/>
    <property type="project" value="TreeGrafter"/>
</dbReference>
<evidence type="ECO:0000256" key="4">
    <source>
        <dbReference type="ARBA" id="ARBA00022989"/>
    </source>
</evidence>
<keyword evidence="3 7" id="KW-0812">Transmembrane</keyword>
<evidence type="ECO:0000256" key="5">
    <source>
        <dbReference type="ARBA" id="ARBA00023136"/>
    </source>
</evidence>
<gene>
    <name evidence="8" type="ORF">OTU49_000789</name>
</gene>
<dbReference type="GO" id="GO:1901858">
    <property type="term" value="P:regulation of mitochondrial DNA metabolic process"/>
    <property type="evidence" value="ECO:0007669"/>
    <property type="project" value="TreeGrafter"/>
</dbReference>
<dbReference type="GO" id="GO:0016020">
    <property type="term" value="C:membrane"/>
    <property type="evidence" value="ECO:0007669"/>
    <property type="project" value="UniProtKB-SubCell"/>
</dbReference>
<evidence type="ECO:0000256" key="7">
    <source>
        <dbReference type="RuleBase" id="RU363053"/>
    </source>
</evidence>
<keyword evidence="4 7" id="KW-1133">Transmembrane helix</keyword>
<protein>
    <recommendedName>
        <fullName evidence="6">Mitochondrial inner membrane protein Mpv17</fullName>
    </recommendedName>
</protein>
<evidence type="ECO:0000256" key="1">
    <source>
        <dbReference type="ARBA" id="ARBA00004141"/>
    </source>
</evidence>
<dbReference type="Pfam" id="PF04117">
    <property type="entry name" value="Mpv17_PMP22"/>
    <property type="match status" value="1"/>
</dbReference>
<comment type="caution">
    <text evidence="8">The sequence shown here is derived from an EMBL/GenBank/DDBJ whole genome shotgun (WGS) entry which is preliminary data.</text>
</comment>
<dbReference type="AlphaFoldDB" id="A0AAW0XIP4"/>
<dbReference type="GO" id="GO:0015267">
    <property type="term" value="F:channel activity"/>
    <property type="evidence" value="ECO:0007669"/>
    <property type="project" value="TreeGrafter"/>
</dbReference>
<dbReference type="InterPro" id="IPR007248">
    <property type="entry name" value="Mpv17_PMP22"/>
</dbReference>
<dbReference type="PANTHER" id="PTHR11266:SF17">
    <property type="entry name" value="PROTEIN MPV17"/>
    <property type="match status" value="1"/>
</dbReference>
<accession>A0AAW0XIP4</accession>
<feature type="transmembrane region" description="Helical" evidence="7">
    <location>
        <begin position="91"/>
        <end position="110"/>
    </location>
</feature>
<proteinExistence type="inferred from homology"/>
<evidence type="ECO:0000256" key="2">
    <source>
        <dbReference type="ARBA" id="ARBA00006824"/>
    </source>
</evidence>
<keyword evidence="9" id="KW-1185">Reference proteome</keyword>
<organism evidence="8 9">
    <name type="scientific">Cherax quadricarinatus</name>
    <name type="common">Australian red claw crayfish</name>
    <dbReference type="NCBI Taxonomy" id="27406"/>
    <lineage>
        <taxon>Eukaryota</taxon>
        <taxon>Metazoa</taxon>
        <taxon>Ecdysozoa</taxon>
        <taxon>Arthropoda</taxon>
        <taxon>Crustacea</taxon>
        <taxon>Multicrustacea</taxon>
        <taxon>Malacostraca</taxon>
        <taxon>Eumalacostraca</taxon>
        <taxon>Eucarida</taxon>
        <taxon>Decapoda</taxon>
        <taxon>Pleocyemata</taxon>
        <taxon>Astacidea</taxon>
        <taxon>Parastacoidea</taxon>
        <taxon>Parastacidae</taxon>
        <taxon>Cherax</taxon>
    </lineage>
</organism>
<evidence type="ECO:0000313" key="8">
    <source>
        <dbReference type="EMBL" id="KAK8744420.1"/>
    </source>
</evidence>
<evidence type="ECO:0000256" key="3">
    <source>
        <dbReference type="ARBA" id="ARBA00022692"/>
    </source>
</evidence>
<keyword evidence="5 7" id="KW-0472">Membrane</keyword>
<sequence length="190" mass="21329">MGSVVRVYSILLRKYPLVVQSLQTGALTGAGDVLSQVVIERKSANQYEWQRTARFFSIGTFFIGPVLSKWYKLLDIKIGPGKGVRALKKVAADQAFFAPLFLGVFLIVLGGMKGNSPQEIQKDVKKNYKDILLTCWSVWPAVQICNFSFVPLHHQVLVAQTFALFWNTYLAWKTNKDSALQKPISTTQSQ</sequence>
<dbReference type="EMBL" id="JARKIK010000022">
    <property type="protein sequence ID" value="KAK8744420.1"/>
    <property type="molecule type" value="Genomic_DNA"/>
</dbReference>
<evidence type="ECO:0000313" key="9">
    <source>
        <dbReference type="Proteomes" id="UP001445076"/>
    </source>
</evidence>
<comment type="subcellular location">
    <subcellularLocation>
        <location evidence="1">Membrane</location>
        <topology evidence="1">Multi-pass membrane protein</topology>
    </subcellularLocation>
</comment>
<dbReference type="Proteomes" id="UP001445076">
    <property type="component" value="Unassembled WGS sequence"/>
</dbReference>
<dbReference type="PANTHER" id="PTHR11266">
    <property type="entry name" value="PEROXISOMAL MEMBRANE PROTEIN 2, PXMP2 MPV17"/>
    <property type="match status" value="1"/>
</dbReference>
<name>A0AAW0XIP4_CHEQU</name>
<comment type="similarity">
    <text evidence="2 7">Belongs to the peroxisomal membrane protein PXMP2/4 family.</text>
</comment>